<dbReference type="InterPro" id="IPR051693">
    <property type="entry name" value="UPF0046_metallophosphoest"/>
</dbReference>
<reference evidence="3 4" key="1">
    <citation type="journal article" date="2013" name="Curr. Biol.">
        <title>The Genome of the Foraminiferan Reticulomyxa filosa.</title>
        <authorList>
            <person name="Glockner G."/>
            <person name="Hulsmann N."/>
            <person name="Schleicher M."/>
            <person name="Noegel A.A."/>
            <person name="Eichinger L."/>
            <person name="Gallinger C."/>
            <person name="Pawlowski J."/>
            <person name="Sierra R."/>
            <person name="Euteneuer U."/>
            <person name="Pillet L."/>
            <person name="Moustafa A."/>
            <person name="Platzer M."/>
            <person name="Groth M."/>
            <person name="Szafranski K."/>
            <person name="Schliwa M."/>
        </authorList>
    </citation>
    <scope>NUCLEOTIDE SEQUENCE [LARGE SCALE GENOMIC DNA]</scope>
</reference>
<dbReference type="GO" id="GO:0016787">
    <property type="term" value="F:hydrolase activity"/>
    <property type="evidence" value="ECO:0007669"/>
    <property type="project" value="InterPro"/>
</dbReference>
<evidence type="ECO:0000313" key="3">
    <source>
        <dbReference type="EMBL" id="ETO12945.1"/>
    </source>
</evidence>
<name>X6MIR6_RETFI</name>
<comment type="caution">
    <text evidence="3">The sequence shown here is derived from an EMBL/GenBank/DDBJ whole genome shotgun (WGS) entry which is preliminary data.</text>
</comment>
<dbReference type="AlphaFoldDB" id="X6MIR6"/>
<sequence>MYCSARIALDICFAIVILIVSVVIIPCYFLLLIPCFLVSYVCNCGCVSTPNDLFKYRVFWLLHLDSYVAMPFYRLKYGYPVLYYNEKLPRKLNQGSKHDCTVLQSIPKGDVLIHCGDITFEGKGGIPMLKSLNDWMASFYHPTKIVMGGNHDRFMPMLGKETIQKRYLKDVIYLENNGIVLKEYNNFTIYGVPWSPTGSQNNAFQDITETTVIAPFREFVQSNQKVDILLSHSSLMDLRRYASKNSDKRQHFTSLWNLFSASKCLLHLCGHFHARHGVQTTDYGVIANCAVLNRLYLPMQYPMVFDFDFQK</sequence>
<accession>X6MIR6</accession>
<dbReference type="InterPro" id="IPR029052">
    <property type="entry name" value="Metallo-depent_PP-like"/>
</dbReference>
<feature type="transmembrane region" description="Helical" evidence="1">
    <location>
        <begin position="12"/>
        <end position="41"/>
    </location>
</feature>
<keyword evidence="1" id="KW-1133">Transmembrane helix</keyword>
<evidence type="ECO:0000256" key="1">
    <source>
        <dbReference type="SAM" id="Phobius"/>
    </source>
</evidence>
<dbReference type="Pfam" id="PF00149">
    <property type="entry name" value="Metallophos"/>
    <property type="match status" value="1"/>
</dbReference>
<dbReference type="InterPro" id="IPR004843">
    <property type="entry name" value="Calcineurin-like_PHP"/>
</dbReference>
<keyword evidence="1" id="KW-0472">Membrane</keyword>
<keyword evidence="4" id="KW-1185">Reference proteome</keyword>
<proteinExistence type="predicted"/>
<organism evidence="3 4">
    <name type="scientific">Reticulomyxa filosa</name>
    <dbReference type="NCBI Taxonomy" id="46433"/>
    <lineage>
        <taxon>Eukaryota</taxon>
        <taxon>Sar</taxon>
        <taxon>Rhizaria</taxon>
        <taxon>Retaria</taxon>
        <taxon>Foraminifera</taxon>
        <taxon>Monothalamids</taxon>
        <taxon>Reticulomyxidae</taxon>
        <taxon>Reticulomyxa</taxon>
    </lineage>
</organism>
<dbReference type="Gene3D" id="3.60.21.10">
    <property type="match status" value="1"/>
</dbReference>
<protein>
    <submittedName>
        <fullName evidence="3">Ser/Thr protein phosphatase family protein</fullName>
    </submittedName>
</protein>
<gene>
    <name evidence="3" type="ORF">RFI_24430</name>
</gene>
<dbReference type="OrthoDB" id="630188at2759"/>
<dbReference type="EMBL" id="ASPP01020952">
    <property type="protein sequence ID" value="ETO12945.1"/>
    <property type="molecule type" value="Genomic_DNA"/>
</dbReference>
<dbReference type="PANTHER" id="PTHR12905:SF0">
    <property type="entry name" value="CALCINEURIN-LIKE PHOSPHOESTERASE DOMAIN-CONTAINING PROTEIN"/>
    <property type="match status" value="1"/>
</dbReference>
<dbReference type="Proteomes" id="UP000023152">
    <property type="component" value="Unassembled WGS sequence"/>
</dbReference>
<dbReference type="PANTHER" id="PTHR12905">
    <property type="entry name" value="METALLOPHOSPHOESTERASE"/>
    <property type="match status" value="1"/>
</dbReference>
<evidence type="ECO:0000313" key="4">
    <source>
        <dbReference type="Proteomes" id="UP000023152"/>
    </source>
</evidence>
<dbReference type="SUPFAM" id="SSF56300">
    <property type="entry name" value="Metallo-dependent phosphatases"/>
    <property type="match status" value="1"/>
</dbReference>
<keyword evidence="1" id="KW-0812">Transmembrane</keyword>
<feature type="domain" description="Calcineurin-like phosphoesterase" evidence="2">
    <location>
        <begin position="104"/>
        <end position="274"/>
    </location>
</feature>
<evidence type="ECO:0000259" key="2">
    <source>
        <dbReference type="Pfam" id="PF00149"/>
    </source>
</evidence>